<organism evidence="2 3">
    <name type="scientific">Colletotrichum kahawae</name>
    <name type="common">Coffee berry disease fungus</name>
    <dbReference type="NCBI Taxonomy" id="34407"/>
    <lineage>
        <taxon>Eukaryota</taxon>
        <taxon>Fungi</taxon>
        <taxon>Dikarya</taxon>
        <taxon>Ascomycota</taxon>
        <taxon>Pezizomycotina</taxon>
        <taxon>Sordariomycetes</taxon>
        <taxon>Hypocreomycetidae</taxon>
        <taxon>Glomerellales</taxon>
        <taxon>Glomerellaceae</taxon>
        <taxon>Colletotrichum</taxon>
        <taxon>Colletotrichum gloeosporioides species complex</taxon>
    </lineage>
</organism>
<comment type="caution">
    <text evidence="2">The sequence shown here is derived from an EMBL/GenBank/DDBJ whole genome shotgun (WGS) entry which is preliminary data.</text>
</comment>
<accession>A0AAD9Y5Y8</accession>
<keyword evidence="3" id="KW-1185">Reference proteome</keyword>
<protein>
    <recommendedName>
        <fullName evidence="4">F-box domain-containing protein</fullName>
    </recommendedName>
</protein>
<sequence>MILFPYKIRTHPWLASRPLPIPEARTRDVSEKTCVKVPEGYVHAKKSSIYMRMKRCRPFLRLAYKLWPKTGNAPRIVNGYLLSGFAIIEVIPVEIISIISSYLALEESVALALTSKMMLSKVGYQTFVELNRCAVSRFKLFLQLEKEIYDMKEILCHRCQVFHPPTSSILKGNGSNRPCAERSPSQRDRSASSPYLPTKLHFNMVKAVMRSCRYSLNLYDPRVLSSNSLYVDETTNAKARYTATSIIADNQLLLRTVITLLPSPIRGKARSAAPNLLKLIKKKQSLSNVCPHIQWSRVYPHIFQDRPPRPPLGLEDEYPDAWNSKTKPFINRGCYDTCKYCSTLFHFSYRDLAISGARVVSLVSYKFLGNGEDLNDRVWMLHTQEATEEAKKKMRISTWWIYPLDAWYREKIKLPEYSGRGYALDPIYFQDLDTVAS</sequence>
<dbReference type="Proteomes" id="UP001281614">
    <property type="component" value="Unassembled WGS sequence"/>
</dbReference>
<evidence type="ECO:0008006" key="4">
    <source>
        <dbReference type="Google" id="ProtNLM"/>
    </source>
</evidence>
<gene>
    <name evidence="2" type="ORF">CKAH01_18747</name>
</gene>
<evidence type="ECO:0000256" key="1">
    <source>
        <dbReference type="SAM" id="MobiDB-lite"/>
    </source>
</evidence>
<reference evidence="2" key="1">
    <citation type="submission" date="2023-02" db="EMBL/GenBank/DDBJ databases">
        <title>Colletotrichum kahawae CIFC_Que2 genome sequencing and assembly.</title>
        <authorList>
            <person name="Baroncelli R."/>
        </authorList>
    </citation>
    <scope>NUCLEOTIDE SEQUENCE</scope>
    <source>
        <strain evidence="2">CIFC_Que2</strain>
    </source>
</reference>
<name>A0AAD9Y5Y8_COLKA</name>
<proteinExistence type="predicted"/>
<evidence type="ECO:0000313" key="2">
    <source>
        <dbReference type="EMBL" id="KAK2738577.1"/>
    </source>
</evidence>
<dbReference type="AlphaFoldDB" id="A0AAD9Y5Y8"/>
<feature type="region of interest" description="Disordered" evidence="1">
    <location>
        <begin position="172"/>
        <end position="195"/>
    </location>
</feature>
<dbReference type="EMBL" id="VYYT01000379">
    <property type="protein sequence ID" value="KAK2738577.1"/>
    <property type="molecule type" value="Genomic_DNA"/>
</dbReference>
<evidence type="ECO:0000313" key="3">
    <source>
        <dbReference type="Proteomes" id="UP001281614"/>
    </source>
</evidence>